<sequence>MQFLCDEQDESNDSKTTVQRKDNFNWQLMPFDLKMYTMSFLNISDLMNLKSINRCTYLMISHNYQKLKKLNVTDLIISAKKKCNINITINSKNLNIKNFDDFVEICKHINITGVIYTQNVDLNFLKYIPYNNISSANGAVIWDTKHLNISLLVNFLNSFNCQYLQICNTNIIGYGDKIFESLSNYVKEIVITEDTYCELSDKSLYYISKKSSRNNTIGNVIIQCDGAIFTPNGIVDFIKKTNFIPTIGNLSLRCVSGTKEEFLKILCDNLNEEIQDYSVYGFNVHAFQLINRPLCIFVKEFLYN</sequence>
<keyword evidence="1" id="KW-1185">Reference proteome</keyword>
<dbReference type="WBParaSite" id="SSTP_0000846200.1">
    <property type="protein sequence ID" value="SSTP_0000846200.1"/>
    <property type="gene ID" value="SSTP_0000846200"/>
</dbReference>
<organism evidence="2">
    <name type="scientific">Strongyloides stercoralis</name>
    <name type="common">Threadworm</name>
    <dbReference type="NCBI Taxonomy" id="6248"/>
    <lineage>
        <taxon>Eukaryota</taxon>
        <taxon>Metazoa</taxon>
        <taxon>Ecdysozoa</taxon>
        <taxon>Nematoda</taxon>
        <taxon>Chromadorea</taxon>
        <taxon>Rhabditida</taxon>
        <taxon>Tylenchina</taxon>
        <taxon>Panagrolaimomorpha</taxon>
        <taxon>Strongyloidoidea</taxon>
        <taxon>Strongyloididae</taxon>
        <taxon>Strongyloides</taxon>
    </lineage>
</organism>
<dbReference type="AlphaFoldDB" id="A0A0K0EG53"/>
<dbReference type="WBParaSite" id="TCONS_00014421.p1">
    <property type="protein sequence ID" value="TCONS_00014421.p1"/>
    <property type="gene ID" value="XLOC_009629"/>
</dbReference>
<protein>
    <submittedName>
        <fullName evidence="2 3">F-box domain-containing protein</fullName>
    </submittedName>
</protein>
<evidence type="ECO:0000313" key="2">
    <source>
        <dbReference type="WBParaSite" id="SSTP_0000846200.1"/>
    </source>
</evidence>
<proteinExistence type="predicted"/>
<evidence type="ECO:0000313" key="1">
    <source>
        <dbReference type="Proteomes" id="UP000035681"/>
    </source>
</evidence>
<dbReference type="Proteomes" id="UP000035681">
    <property type="component" value="Unplaced"/>
</dbReference>
<accession>A0A0K0EG53</accession>
<reference evidence="2" key="1">
    <citation type="submission" date="2015-08" db="UniProtKB">
        <authorList>
            <consortium name="WormBaseParasite"/>
        </authorList>
    </citation>
    <scope>IDENTIFICATION</scope>
</reference>
<name>A0A0K0EG53_STRER</name>
<evidence type="ECO:0000313" key="3">
    <source>
        <dbReference type="WBParaSite" id="TCONS_00014421.p1"/>
    </source>
</evidence>